<reference evidence="2" key="1">
    <citation type="submission" date="2021-01" db="EMBL/GenBank/DDBJ databases">
        <authorList>
            <person name="Corre E."/>
            <person name="Pelletier E."/>
            <person name="Niang G."/>
            <person name="Scheremetjew M."/>
            <person name="Finn R."/>
            <person name="Kale V."/>
            <person name="Holt S."/>
            <person name="Cochrane G."/>
            <person name="Meng A."/>
            <person name="Brown T."/>
            <person name="Cohen L."/>
        </authorList>
    </citation>
    <scope>NUCLEOTIDE SEQUENCE</scope>
    <source>
        <strain evidence="2">CCMP147</strain>
    </source>
</reference>
<dbReference type="AlphaFoldDB" id="A0A7R9VPB4"/>
<name>A0A7R9VPB4_9STRA</name>
<accession>A0A7R9VPB4</accession>
<protein>
    <submittedName>
        <fullName evidence="2">Uncharacterized protein</fullName>
    </submittedName>
</protein>
<sequence>MVVVLYVVATAATGGRKGRLGCVEAGIFAFLSGDRESGEQAGGAPIILLPLSAFLMVASGTTNRSQENPLGTTWSWGRHLRHGRPVALSQLTKRPDEDDAAGGRGLGDRR</sequence>
<evidence type="ECO:0000256" key="1">
    <source>
        <dbReference type="SAM" id="MobiDB-lite"/>
    </source>
</evidence>
<organism evidence="2">
    <name type="scientific">Pseudictyota dubia</name>
    <dbReference type="NCBI Taxonomy" id="2749911"/>
    <lineage>
        <taxon>Eukaryota</taxon>
        <taxon>Sar</taxon>
        <taxon>Stramenopiles</taxon>
        <taxon>Ochrophyta</taxon>
        <taxon>Bacillariophyta</taxon>
        <taxon>Mediophyceae</taxon>
        <taxon>Biddulphiophycidae</taxon>
        <taxon>Eupodiscales</taxon>
        <taxon>Odontellaceae</taxon>
        <taxon>Pseudictyota</taxon>
    </lineage>
</organism>
<evidence type="ECO:0000313" key="2">
    <source>
        <dbReference type="EMBL" id="CAD8300271.1"/>
    </source>
</evidence>
<dbReference type="EMBL" id="HBED01009848">
    <property type="protein sequence ID" value="CAD8300271.1"/>
    <property type="molecule type" value="Transcribed_RNA"/>
</dbReference>
<feature type="region of interest" description="Disordered" evidence="1">
    <location>
        <begin position="87"/>
        <end position="110"/>
    </location>
</feature>
<gene>
    <name evidence="2" type="ORF">TDUB1175_LOCUS4838</name>
</gene>
<proteinExistence type="predicted"/>